<dbReference type="Pfam" id="PF13487">
    <property type="entry name" value="HD_5"/>
    <property type="match status" value="1"/>
</dbReference>
<dbReference type="InterPro" id="IPR003607">
    <property type="entry name" value="HD/PDEase_dom"/>
</dbReference>
<dbReference type="PROSITE" id="PS50110">
    <property type="entry name" value="RESPONSE_REGULATORY"/>
    <property type="match status" value="1"/>
</dbReference>
<dbReference type="InterPro" id="IPR052020">
    <property type="entry name" value="Cyclic_di-GMP/3'3'-cGAMP_PDE"/>
</dbReference>
<dbReference type="PANTHER" id="PTHR45228">
    <property type="entry name" value="CYCLIC DI-GMP PHOSPHODIESTERASE TM_0186-RELATED"/>
    <property type="match status" value="1"/>
</dbReference>
<evidence type="ECO:0000313" key="5">
    <source>
        <dbReference type="Proteomes" id="UP000295515"/>
    </source>
</evidence>
<dbReference type="PROSITE" id="PS51832">
    <property type="entry name" value="HD_GYP"/>
    <property type="match status" value="1"/>
</dbReference>
<evidence type="ECO:0000259" key="2">
    <source>
        <dbReference type="PROSITE" id="PS50110"/>
    </source>
</evidence>
<evidence type="ECO:0000256" key="1">
    <source>
        <dbReference type="PROSITE-ProRule" id="PRU00169"/>
    </source>
</evidence>
<dbReference type="InterPro" id="IPR001789">
    <property type="entry name" value="Sig_transdc_resp-reg_receiver"/>
</dbReference>
<gene>
    <name evidence="4" type="ORF">EDD60_106128</name>
</gene>
<dbReference type="InterPro" id="IPR011006">
    <property type="entry name" value="CheY-like_superfamily"/>
</dbReference>
<dbReference type="SMART" id="SM00471">
    <property type="entry name" value="HDc"/>
    <property type="match status" value="1"/>
</dbReference>
<dbReference type="RefSeq" id="WP_066446930.1">
    <property type="nucleotide sequence ID" value="NZ_JADMQS010000004.1"/>
</dbReference>
<organism evidence="4 5">
    <name type="scientific">Longibaculum muris</name>
    <dbReference type="NCBI Taxonomy" id="1796628"/>
    <lineage>
        <taxon>Bacteria</taxon>
        <taxon>Bacillati</taxon>
        <taxon>Bacillota</taxon>
        <taxon>Erysipelotrichia</taxon>
        <taxon>Erysipelotrichales</taxon>
        <taxon>Coprobacillaceae</taxon>
        <taxon>Longibaculum</taxon>
    </lineage>
</organism>
<dbReference type="CDD" id="cd00077">
    <property type="entry name" value="HDc"/>
    <property type="match status" value="1"/>
</dbReference>
<feature type="domain" description="HD-GYP" evidence="3">
    <location>
        <begin position="151"/>
        <end position="359"/>
    </location>
</feature>
<dbReference type="SUPFAM" id="SSF109604">
    <property type="entry name" value="HD-domain/PDEase-like"/>
    <property type="match status" value="1"/>
</dbReference>
<reference evidence="4 5" key="1">
    <citation type="submission" date="2019-03" db="EMBL/GenBank/DDBJ databases">
        <title>Genomic Encyclopedia of Type Strains, Phase IV (KMG-IV): sequencing the most valuable type-strain genomes for metagenomic binning, comparative biology and taxonomic classification.</title>
        <authorList>
            <person name="Goeker M."/>
        </authorList>
    </citation>
    <scope>NUCLEOTIDE SEQUENCE [LARGE SCALE GENOMIC DNA]</scope>
    <source>
        <strain evidence="4 5">DSM 29487</strain>
    </source>
</reference>
<dbReference type="Gene3D" id="3.40.50.2300">
    <property type="match status" value="1"/>
</dbReference>
<dbReference type="Gene3D" id="1.10.3210.10">
    <property type="entry name" value="Hypothetical protein af1432"/>
    <property type="match status" value="1"/>
</dbReference>
<protein>
    <submittedName>
        <fullName evidence="4">Putative two-component system response regulator</fullName>
    </submittedName>
</protein>
<proteinExistence type="predicted"/>
<name>A0A4R3Z6J7_9FIRM</name>
<dbReference type="EMBL" id="SMCQ01000006">
    <property type="protein sequence ID" value="TCW00786.1"/>
    <property type="molecule type" value="Genomic_DNA"/>
</dbReference>
<dbReference type="AlphaFoldDB" id="A0A4R3Z6J7"/>
<evidence type="ECO:0000313" key="4">
    <source>
        <dbReference type="EMBL" id="TCW00786.1"/>
    </source>
</evidence>
<dbReference type="SUPFAM" id="SSF52172">
    <property type="entry name" value="CheY-like"/>
    <property type="match status" value="1"/>
</dbReference>
<dbReference type="GO" id="GO:0000160">
    <property type="term" value="P:phosphorelay signal transduction system"/>
    <property type="evidence" value="ECO:0007669"/>
    <property type="project" value="InterPro"/>
</dbReference>
<dbReference type="InterPro" id="IPR037522">
    <property type="entry name" value="HD_GYP_dom"/>
</dbReference>
<dbReference type="Proteomes" id="UP000295515">
    <property type="component" value="Unassembled WGS sequence"/>
</dbReference>
<dbReference type="GeneID" id="98915083"/>
<comment type="caution">
    <text evidence="4">The sequence shown here is derived from an EMBL/GenBank/DDBJ whole genome shotgun (WGS) entry which is preliminary data.</text>
</comment>
<feature type="modified residue" description="4-aspartylphosphate" evidence="1">
    <location>
        <position position="57"/>
    </location>
</feature>
<keyword evidence="1" id="KW-0597">Phosphoprotein</keyword>
<evidence type="ECO:0000259" key="3">
    <source>
        <dbReference type="PROSITE" id="PS51832"/>
    </source>
</evidence>
<sequence>MPTNHNYMLIIGKNHLQNQNIVDIFNDHYKPIIVQDISKAIESLEANHSQIGIVMIDDSMDKDEIKDFLDFCLSKHLDVQIPMVFIDGTEDDELYNLVFSLKIDEVIRKPYNPNIFKARVLNLTALFSHKYRLQWLVDTQTKELRESIEVLNQMRLEVLESLGTLVEFRSIESGEHIYRVRFITELLMQEYQQCHPELDISNEMIHEIGMASILHDIGKISVSDTILNKPARLTEEEFNEMKKHTMYGCEIIKQFKGLYNEKTYQYYYDVIRSHHEKWDGKGYPDGLKKDEIPLWAQIVSVADIYDALTNTRVYKSAYHHSKAVKMIYDGECGMINPEVLDCFKNIENEVHQTAQALSGEKIESFQNEEENFVMHNLERERSYHRAYTELLSDCYFEYDSEYRTLQHYNILGRVGLEKYHEDMYRNVHPDDIDKLKQAINQTSSSNPTLKLYIRIRYGMQLAYMPCLVTIRTTWDIYTNKRIGGVGKIEIVRNN</sequence>
<keyword evidence="5" id="KW-1185">Reference proteome</keyword>
<feature type="domain" description="Response regulatory" evidence="2">
    <location>
        <begin position="7"/>
        <end position="124"/>
    </location>
</feature>
<accession>A0A4R3Z6J7</accession>